<dbReference type="AlphaFoldDB" id="A0A0E9WXI0"/>
<reference evidence="3" key="2">
    <citation type="journal article" date="2015" name="Fish Shellfish Immunol.">
        <title>Early steps in the European eel (Anguilla anguilla)-Vibrio vulnificus interaction in the gills: Role of the RtxA13 toxin.</title>
        <authorList>
            <person name="Callol A."/>
            <person name="Pajuelo D."/>
            <person name="Ebbesson L."/>
            <person name="Teles M."/>
            <person name="MacKenzie S."/>
            <person name="Amaro C."/>
        </authorList>
    </citation>
    <scope>NUCLEOTIDE SEQUENCE</scope>
</reference>
<protein>
    <submittedName>
        <fullName evidence="3">Uncharacterized protein</fullName>
    </submittedName>
</protein>
<proteinExistence type="predicted"/>
<reference evidence="3" key="1">
    <citation type="submission" date="2014-11" db="EMBL/GenBank/DDBJ databases">
        <authorList>
            <person name="Amaro Gonzalez C."/>
        </authorList>
    </citation>
    <scope>NUCLEOTIDE SEQUENCE</scope>
</reference>
<evidence type="ECO:0000256" key="2">
    <source>
        <dbReference type="SAM" id="MobiDB-lite"/>
    </source>
</evidence>
<keyword evidence="1" id="KW-0175">Coiled coil</keyword>
<feature type="coiled-coil region" evidence="1">
    <location>
        <begin position="58"/>
        <end position="85"/>
    </location>
</feature>
<feature type="region of interest" description="Disordered" evidence="2">
    <location>
        <begin position="1"/>
        <end position="28"/>
    </location>
</feature>
<dbReference type="EMBL" id="GBXM01014307">
    <property type="protein sequence ID" value="JAH94270.1"/>
    <property type="molecule type" value="Transcribed_RNA"/>
</dbReference>
<organism evidence="3">
    <name type="scientific">Anguilla anguilla</name>
    <name type="common">European freshwater eel</name>
    <name type="synonym">Muraena anguilla</name>
    <dbReference type="NCBI Taxonomy" id="7936"/>
    <lineage>
        <taxon>Eukaryota</taxon>
        <taxon>Metazoa</taxon>
        <taxon>Chordata</taxon>
        <taxon>Craniata</taxon>
        <taxon>Vertebrata</taxon>
        <taxon>Euteleostomi</taxon>
        <taxon>Actinopterygii</taxon>
        <taxon>Neopterygii</taxon>
        <taxon>Teleostei</taxon>
        <taxon>Anguilliformes</taxon>
        <taxon>Anguillidae</taxon>
        <taxon>Anguilla</taxon>
    </lineage>
</organism>
<sequence>MFAHKNTIDGAQKLERYQRRQSRPSVVESIESPSIEVTHADTEDGCTAVGTDLSMADIDQLQNENIELKRRVALLEKKLESQEKRQQDQMISSLSDFILSDDKRTHFYTGLPSASVFFTLLTYLTTTWNASSTILTLPEQFLVVLMKLSVSFAPLHHETYALVVRRSG</sequence>
<evidence type="ECO:0000313" key="3">
    <source>
        <dbReference type="EMBL" id="JAH94270.1"/>
    </source>
</evidence>
<name>A0A0E9WXI0_ANGAN</name>
<evidence type="ECO:0000256" key="1">
    <source>
        <dbReference type="SAM" id="Coils"/>
    </source>
</evidence>
<accession>A0A0E9WXI0</accession>